<comment type="caution">
    <text evidence="4">The sequence shown here is derived from an EMBL/GenBank/DDBJ whole genome shotgun (WGS) entry which is preliminary data.</text>
</comment>
<dbReference type="InterPro" id="IPR020843">
    <property type="entry name" value="ER"/>
</dbReference>
<dbReference type="EMBL" id="VKQA01000004">
    <property type="protein sequence ID" value="MDR4251391.1"/>
    <property type="molecule type" value="Genomic_DNA"/>
</dbReference>
<accession>A0AAE4B8D7</accession>
<keyword evidence="2" id="KW-0472">Membrane</keyword>
<evidence type="ECO:0000259" key="3">
    <source>
        <dbReference type="SMART" id="SM00829"/>
    </source>
</evidence>
<gene>
    <name evidence="4" type="ORF">FO508_13700</name>
</gene>
<keyword evidence="2" id="KW-0812">Transmembrane</keyword>
<keyword evidence="2" id="KW-1133">Transmembrane helix</keyword>
<dbReference type="InterPro" id="IPR002364">
    <property type="entry name" value="Quin_OxRdtase/zeta-crystal_CS"/>
</dbReference>
<dbReference type="PROSITE" id="PS01162">
    <property type="entry name" value="QOR_ZETA_CRYSTAL"/>
    <property type="match status" value="1"/>
</dbReference>
<dbReference type="PANTHER" id="PTHR11695">
    <property type="entry name" value="ALCOHOL DEHYDROGENASE RELATED"/>
    <property type="match status" value="1"/>
</dbReference>
<keyword evidence="1" id="KW-0560">Oxidoreductase</keyword>
<evidence type="ECO:0000313" key="5">
    <source>
        <dbReference type="Proteomes" id="UP001182042"/>
    </source>
</evidence>
<reference evidence="4" key="1">
    <citation type="submission" date="2019-07" db="EMBL/GenBank/DDBJ databases">
        <title>Phylogenomic Reclassification of ATCC Bacillus Strains and Various Taxa within the Genus Bacillus.</title>
        <authorList>
            <person name="Riojas M.A."/>
            <person name="Frank A.M."/>
            <person name="Fenn S.L."/>
            <person name="King S."/>
            <person name="Brower S."/>
            <person name="Hazbon M.H."/>
        </authorList>
    </citation>
    <scope>NUCLEOTIDE SEQUENCE</scope>
    <source>
        <strain evidence="4">ATCC 27142</strain>
    </source>
</reference>
<dbReference type="InterPro" id="IPR011032">
    <property type="entry name" value="GroES-like_sf"/>
</dbReference>
<dbReference type="InterPro" id="IPR013154">
    <property type="entry name" value="ADH-like_N"/>
</dbReference>
<dbReference type="SUPFAM" id="SSF51735">
    <property type="entry name" value="NAD(P)-binding Rossmann-fold domains"/>
    <property type="match status" value="1"/>
</dbReference>
<feature type="domain" description="Enoyl reductase (ER)" evidence="3">
    <location>
        <begin position="15"/>
        <end position="318"/>
    </location>
</feature>
<dbReference type="Pfam" id="PF13602">
    <property type="entry name" value="ADH_zinc_N_2"/>
    <property type="match status" value="1"/>
</dbReference>
<proteinExistence type="predicted"/>
<dbReference type="AlphaFoldDB" id="A0AAE4B8D7"/>
<organism evidence="4 5">
    <name type="scientific">Bacillus pumilus</name>
    <name type="common">Bacillus mesentericus</name>
    <dbReference type="NCBI Taxonomy" id="1408"/>
    <lineage>
        <taxon>Bacteria</taxon>
        <taxon>Bacillati</taxon>
        <taxon>Bacillota</taxon>
        <taxon>Bacilli</taxon>
        <taxon>Bacillales</taxon>
        <taxon>Bacillaceae</taxon>
        <taxon>Bacillus</taxon>
    </lineage>
</organism>
<dbReference type="Gene3D" id="3.90.180.10">
    <property type="entry name" value="Medium-chain alcohol dehydrogenases, catalytic domain"/>
    <property type="match status" value="1"/>
</dbReference>
<evidence type="ECO:0000313" key="4">
    <source>
        <dbReference type="EMBL" id="MDR4251391.1"/>
    </source>
</evidence>
<evidence type="ECO:0000256" key="1">
    <source>
        <dbReference type="ARBA" id="ARBA00023002"/>
    </source>
</evidence>
<dbReference type="InterPro" id="IPR050700">
    <property type="entry name" value="YIM1/Zinc_Alcohol_DH_Fams"/>
</dbReference>
<dbReference type="Pfam" id="PF08240">
    <property type="entry name" value="ADH_N"/>
    <property type="match status" value="1"/>
</dbReference>
<dbReference type="Gene3D" id="3.40.50.720">
    <property type="entry name" value="NAD(P)-binding Rossmann-like Domain"/>
    <property type="match status" value="1"/>
</dbReference>
<dbReference type="SMART" id="SM00829">
    <property type="entry name" value="PKS_ER"/>
    <property type="match status" value="1"/>
</dbReference>
<dbReference type="GO" id="GO:0008270">
    <property type="term" value="F:zinc ion binding"/>
    <property type="evidence" value="ECO:0007669"/>
    <property type="project" value="InterPro"/>
</dbReference>
<dbReference type="SUPFAM" id="SSF50129">
    <property type="entry name" value="GroES-like"/>
    <property type="match status" value="1"/>
</dbReference>
<sequence>MKNEKMRAAQYTKYGSPNVLFEDSISKPVIETGEVLIRVHGSSVNSMDTLFRSGKMKLLTGNQFPKGTGADFSGEVVEVGSNVKNYQLGDRVWGVLPMKLRSQIGSAAEYVAISPEKISKIPTKVDLLQAAALPGVGATAIIALKYKTKLRKGEKLLVRGASGGVGSIAIQIGKMLGAHVTALANEKHLTFLQELGADEVFDYKKTSPTDLKKFDVVMDTVGTDLKHYRRLLAKNGRMVTIGFPSFSSLIYILASTTFGSRRVRTFSANPKNELLKELASYVDSNKVRPVIDSIYFLSDVAKAHHSLEAGGGRGKRIINLLDKK</sequence>
<dbReference type="CDD" id="cd08267">
    <property type="entry name" value="MDR1"/>
    <property type="match status" value="1"/>
</dbReference>
<dbReference type="RefSeq" id="WP_106037131.1">
    <property type="nucleotide sequence ID" value="NZ_CP046128.1"/>
</dbReference>
<evidence type="ECO:0000256" key="2">
    <source>
        <dbReference type="SAM" id="Phobius"/>
    </source>
</evidence>
<feature type="transmembrane region" description="Helical" evidence="2">
    <location>
        <begin position="236"/>
        <end position="254"/>
    </location>
</feature>
<protein>
    <submittedName>
        <fullName evidence="4">NAD(P)-dependent alcohol dehydrogenase</fullName>
    </submittedName>
</protein>
<dbReference type="InterPro" id="IPR036291">
    <property type="entry name" value="NAD(P)-bd_dom_sf"/>
</dbReference>
<name>A0AAE4B8D7_BACPU</name>
<dbReference type="PANTHER" id="PTHR11695:SF294">
    <property type="entry name" value="RETICULON-4-INTERACTING PROTEIN 1, MITOCHONDRIAL"/>
    <property type="match status" value="1"/>
</dbReference>
<dbReference type="GO" id="GO:0016491">
    <property type="term" value="F:oxidoreductase activity"/>
    <property type="evidence" value="ECO:0007669"/>
    <property type="project" value="UniProtKB-KW"/>
</dbReference>
<dbReference type="Proteomes" id="UP001182042">
    <property type="component" value="Unassembled WGS sequence"/>
</dbReference>